<evidence type="ECO:0000313" key="1">
    <source>
        <dbReference type="EMBL" id="NMF93295.1"/>
    </source>
</evidence>
<accession>A0ABX1N0K5</accession>
<keyword evidence="2" id="KW-1185">Reference proteome</keyword>
<proteinExistence type="predicted"/>
<dbReference type="InterPro" id="IPR023203">
    <property type="entry name" value="TTHA0068_sf"/>
</dbReference>
<sequence length="150" mass="16712">MLLDLQTRPIFPPDRQVLSEIDWTQVAALWNGNELGALHDLLNERWSRLIRNSVLGTRDPEAEFLQGLAFATLALFFTQNRNQEGALLLLDDALVVLGKYRPHFLGVQIDPIIGSLQELRPLIASLPAGGENPMIPFVYAKFEHSGALPS</sequence>
<dbReference type="Gene3D" id="1.10.3450.10">
    <property type="entry name" value="TTHA0068-like"/>
    <property type="match status" value="1"/>
</dbReference>
<gene>
    <name evidence="1" type="ORF">GO608_08135</name>
</gene>
<evidence type="ECO:0000313" key="2">
    <source>
        <dbReference type="Proteomes" id="UP000601990"/>
    </source>
</evidence>
<dbReference type="EMBL" id="WTVH01000012">
    <property type="protein sequence ID" value="NMF93295.1"/>
    <property type="molecule type" value="Genomic_DNA"/>
</dbReference>
<reference evidence="1" key="1">
    <citation type="submission" date="2019-12" db="EMBL/GenBank/DDBJ databases">
        <title>Comparative genomics gives insights into the taxonomy of the Azoarcus-Aromatoleum group and reveals separate origins of nif in the plant-associated Azoarcus and non-plant-associated Aromatoleum sub-groups.</title>
        <authorList>
            <person name="Lafos M."/>
            <person name="Maluk M."/>
            <person name="Batista M."/>
            <person name="Junghare M."/>
            <person name="Carmona M."/>
            <person name="Faoro H."/>
            <person name="Cruz L.M."/>
            <person name="Battistoni F."/>
            <person name="De Souza E."/>
            <person name="Pedrosa F."/>
            <person name="Chen W.-M."/>
            <person name="Poole P.S."/>
            <person name="Dixon R.A."/>
            <person name="James E.K."/>
        </authorList>
    </citation>
    <scope>NUCLEOTIDE SEQUENCE</scope>
    <source>
        <strain evidence="1">U120</strain>
    </source>
</reference>
<protein>
    <submittedName>
        <fullName evidence="1">DUF309 domain-containing protein</fullName>
    </submittedName>
</protein>
<comment type="caution">
    <text evidence="1">The sequence shown here is derived from an EMBL/GenBank/DDBJ whole genome shotgun (WGS) entry which is preliminary data.</text>
</comment>
<name>A0ABX1N0K5_9RHOO</name>
<dbReference type="RefSeq" id="WP_169198575.1">
    <property type="nucleotide sequence ID" value="NZ_WTVH02000010.1"/>
</dbReference>
<dbReference type="SUPFAM" id="SSF140663">
    <property type="entry name" value="TTHA0068-like"/>
    <property type="match status" value="1"/>
</dbReference>
<dbReference type="Proteomes" id="UP000601990">
    <property type="component" value="Unassembled WGS sequence"/>
</dbReference>
<organism evidence="1 2">
    <name type="scientific">Aromatoleum buckelii</name>
    <dbReference type="NCBI Taxonomy" id="200254"/>
    <lineage>
        <taxon>Bacteria</taxon>
        <taxon>Pseudomonadati</taxon>
        <taxon>Pseudomonadota</taxon>
        <taxon>Betaproteobacteria</taxon>
        <taxon>Rhodocyclales</taxon>
        <taxon>Rhodocyclaceae</taxon>
        <taxon>Aromatoleum</taxon>
    </lineage>
</organism>